<evidence type="ECO:0000259" key="3">
    <source>
        <dbReference type="Pfam" id="PF03109"/>
    </source>
</evidence>
<dbReference type="PANTHER" id="PTHR10566:SF113">
    <property type="entry name" value="PROTEIN ACTIVITY OF BC1 COMPLEX KINASE 7, CHLOROPLASTIC"/>
    <property type="match status" value="1"/>
</dbReference>
<dbReference type="AlphaFoldDB" id="A0A1I0XBD1"/>
<dbReference type="CDD" id="cd05121">
    <property type="entry name" value="ABC1_ADCK3-like"/>
    <property type="match status" value="1"/>
</dbReference>
<dbReference type="Pfam" id="PF03109">
    <property type="entry name" value="ABC1"/>
    <property type="match status" value="1"/>
</dbReference>
<keyword evidence="4" id="KW-0808">Transferase</keyword>
<evidence type="ECO:0000313" key="5">
    <source>
        <dbReference type="Proteomes" id="UP000198642"/>
    </source>
</evidence>
<dbReference type="Proteomes" id="UP000198642">
    <property type="component" value="Unassembled WGS sequence"/>
</dbReference>
<organism evidence="4 5">
    <name type="scientific">Lentibacillus halodurans</name>
    <dbReference type="NCBI Taxonomy" id="237679"/>
    <lineage>
        <taxon>Bacteria</taxon>
        <taxon>Bacillati</taxon>
        <taxon>Bacillota</taxon>
        <taxon>Bacilli</taxon>
        <taxon>Bacillales</taxon>
        <taxon>Bacillaceae</taxon>
        <taxon>Lentibacillus</taxon>
    </lineage>
</organism>
<feature type="domain" description="ABC1 atypical kinase-like" evidence="3">
    <location>
        <begin position="110"/>
        <end position="353"/>
    </location>
</feature>
<keyword evidence="2" id="KW-0472">Membrane</keyword>
<proteinExistence type="inferred from homology"/>
<reference evidence="4 5" key="1">
    <citation type="submission" date="2016-10" db="EMBL/GenBank/DDBJ databases">
        <authorList>
            <person name="de Groot N.N."/>
        </authorList>
    </citation>
    <scope>NUCLEOTIDE SEQUENCE [LARGE SCALE GENOMIC DNA]</scope>
    <source>
        <strain evidence="4 5">CGMCC 1.3702</strain>
    </source>
</reference>
<dbReference type="GO" id="GO:0016301">
    <property type="term" value="F:kinase activity"/>
    <property type="evidence" value="ECO:0007669"/>
    <property type="project" value="UniProtKB-KW"/>
</dbReference>
<dbReference type="PANTHER" id="PTHR10566">
    <property type="entry name" value="CHAPERONE-ACTIVITY OF BC1 COMPLEX CABC1 -RELATED"/>
    <property type="match status" value="1"/>
</dbReference>
<gene>
    <name evidence="4" type="ORF">SAMN04488072_104265</name>
</gene>
<feature type="transmembrane region" description="Helical" evidence="2">
    <location>
        <begin position="27"/>
        <end position="48"/>
    </location>
</feature>
<sequence length="557" mass="65247">MYVFKTVKKREQAGGVLGLGGSLKYNSIYRCTMIIWMTIKFIVQIYFFHIRHSIWDHRTREKWNILVAGQAKEYRTKAAEMGGVMIKAGQFLSTRTDFMPDVFIKELSRLVDQVPPMTFDYATNLLEEEWGTSVHTYLRTMDKSSVASASIGEVYRGILKDGSPVAIKVQRYRIEDIFHMDFIALKIVFRIISIFTSFGKKADLHGLYQELIDVMDKELDFEQERIYGKYFKNRYKDNQAVYIPAYYDRLCTKKVLVMEWVDGAKITDFDFIQQHNIEPGELAKTLFDFYFDQFLNQGYFHADPHAGNILVQEDGTISIIDFGMVSDIRKKDTQYFRRLFQGMIMDDYDTVLQTLDEMNFILPNANRKKLKAMIQETIDLYENGAFQQMDAQLMDQLKEDIRIFVKEQPIQLSADYAYLGRAISIILGILIHIYPDMDLEKWVKPKVKQWFGGKKLTDSVYAELAKEAAKPFLSFPRAMLSWLENGEKDRQWEKEQRQIKQMHQFYLLVESALFIILLVNIGIFVYIRDFYTVGGTITGLLLLSFLVVLFKHYRFIQ</sequence>
<dbReference type="InterPro" id="IPR004147">
    <property type="entry name" value="ABC1_dom"/>
</dbReference>
<keyword evidence="2" id="KW-0812">Transmembrane</keyword>
<keyword evidence="4" id="KW-0418">Kinase</keyword>
<keyword evidence="2" id="KW-1133">Transmembrane helix</keyword>
<comment type="similarity">
    <text evidence="1">Belongs to the protein kinase superfamily. ADCK protein kinase family.</text>
</comment>
<feature type="transmembrane region" description="Helical" evidence="2">
    <location>
        <begin position="533"/>
        <end position="550"/>
    </location>
</feature>
<dbReference type="STRING" id="237679.SAMN04488072_104265"/>
<keyword evidence="5" id="KW-1185">Reference proteome</keyword>
<evidence type="ECO:0000313" key="4">
    <source>
        <dbReference type="EMBL" id="SFA97650.1"/>
    </source>
</evidence>
<accession>A0A1I0XBD1</accession>
<protein>
    <submittedName>
        <fullName evidence="4">Predicted unusual protein kinase regulating ubiquinone biosynthesis, AarF/ABC1/UbiB family</fullName>
    </submittedName>
</protein>
<evidence type="ECO:0000256" key="2">
    <source>
        <dbReference type="SAM" id="Phobius"/>
    </source>
</evidence>
<evidence type="ECO:0000256" key="1">
    <source>
        <dbReference type="ARBA" id="ARBA00009670"/>
    </source>
</evidence>
<keyword evidence="4" id="KW-0830">Ubiquinone</keyword>
<dbReference type="InterPro" id="IPR050154">
    <property type="entry name" value="UbiB_kinase"/>
</dbReference>
<dbReference type="SUPFAM" id="SSF56112">
    <property type="entry name" value="Protein kinase-like (PK-like)"/>
    <property type="match status" value="1"/>
</dbReference>
<name>A0A1I0XBD1_9BACI</name>
<dbReference type="Gene3D" id="1.10.510.10">
    <property type="entry name" value="Transferase(Phosphotransferase) domain 1"/>
    <property type="match status" value="1"/>
</dbReference>
<dbReference type="EMBL" id="FOJW01000004">
    <property type="protein sequence ID" value="SFA97650.1"/>
    <property type="molecule type" value="Genomic_DNA"/>
</dbReference>
<feature type="transmembrane region" description="Helical" evidence="2">
    <location>
        <begin position="416"/>
        <end position="434"/>
    </location>
</feature>
<dbReference type="InterPro" id="IPR011009">
    <property type="entry name" value="Kinase-like_dom_sf"/>
</dbReference>
<feature type="transmembrane region" description="Helical" evidence="2">
    <location>
        <begin position="505"/>
        <end position="527"/>
    </location>
</feature>